<dbReference type="EMBL" id="CP150496">
    <property type="protein sequence ID" value="WYW55239.1"/>
    <property type="molecule type" value="Genomic_DNA"/>
</dbReference>
<dbReference type="Pfam" id="PF13585">
    <property type="entry name" value="CHU_C"/>
    <property type="match status" value="1"/>
</dbReference>
<dbReference type="RefSeq" id="WP_340932646.1">
    <property type="nucleotide sequence ID" value="NZ_CP150496.1"/>
</dbReference>
<feature type="domain" description="MBG" evidence="5">
    <location>
        <begin position="2854"/>
        <end position="2927"/>
    </location>
</feature>
<evidence type="ECO:0000256" key="4">
    <source>
        <dbReference type="ARBA" id="ARBA00022837"/>
    </source>
</evidence>
<dbReference type="Gene3D" id="3.30.160.710">
    <property type="match status" value="12"/>
</dbReference>
<evidence type="ECO:0000259" key="5">
    <source>
        <dbReference type="Pfam" id="PF18676"/>
    </source>
</evidence>
<feature type="domain" description="MBG" evidence="5">
    <location>
        <begin position="2074"/>
        <end position="2147"/>
    </location>
</feature>
<feature type="domain" description="MBG" evidence="5">
    <location>
        <begin position="1450"/>
        <end position="1523"/>
    </location>
</feature>
<dbReference type="NCBIfam" id="TIGR04131">
    <property type="entry name" value="Bac_Flav_CTERM"/>
    <property type="match status" value="1"/>
</dbReference>
<feature type="domain" description="MBG" evidence="5">
    <location>
        <begin position="1606"/>
        <end position="1679"/>
    </location>
</feature>
<evidence type="ECO:0000256" key="3">
    <source>
        <dbReference type="ARBA" id="ARBA00022729"/>
    </source>
</evidence>
<evidence type="ECO:0000256" key="1">
    <source>
        <dbReference type="ARBA" id="ARBA00004613"/>
    </source>
</evidence>
<feature type="domain" description="MBG" evidence="5">
    <location>
        <begin position="2230"/>
        <end position="2303"/>
    </location>
</feature>
<dbReference type="CDD" id="cd00603">
    <property type="entry name" value="IPT_PCSR"/>
    <property type="match status" value="1"/>
</dbReference>
<dbReference type="Gene3D" id="2.60.40.10">
    <property type="entry name" value="Immunoglobulins"/>
    <property type="match status" value="1"/>
</dbReference>
<accession>A0ABZ2TRV9</accession>
<dbReference type="InterPro" id="IPR026341">
    <property type="entry name" value="T9SS_type_B"/>
</dbReference>
<comment type="subcellular location">
    <subcellularLocation>
        <location evidence="1">Secreted</location>
    </subcellularLocation>
</comment>
<feature type="domain" description="MBG" evidence="5">
    <location>
        <begin position="2386"/>
        <end position="2459"/>
    </location>
</feature>
<protein>
    <submittedName>
        <fullName evidence="6">MBG domain-containing protein</fullName>
    </submittedName>
</protein>
<dbReference type="Pfam" id="PF18884">
    <property type="entry name" value="TSP3_bac"/>
    <property type="match status" value="4"/>
</dbReference>
<evidence type="ECO:0000313" key="7">
    <source>
        <dbReference type="Proteomes" id="UP001491088"/>
    </source>
</evidence>
<keyword evidence="7" id="KW-1185">Reference proteome</keyword>
<sequence>MSLSSQVVSSFEFNNSNQLTESFYNDGSISTYPRHEATGGLNNSGFVRMNDDAGSVDVDEVFISKQGYSNAGVGSVFEFSMYFKSVGVGYGGLGFQIPEGNGSLNTTAQGKYARSLGRVLGISFHGNGYHWHKGSFSSSIDNTNIYWDATGYAGTDGVPNTGDAAATGVTEEYSWLKAVLKIENTSLNNYRMTISIYKAKPDGSVGELNETETTTYTSSDFQNADILHSYFAIGGKRVSHIDRYSVLLSGGSSFIEPGLPIVTGSATRSGTTISLNGNVTNDRGANVTERGFVWSRTEANPTLSDTKISSGTGEGVFTGSITGVTPGAYYIRAFATNSSGTSYGQTSEFIVRGAGNLNIIASGGTNEGTTWDLSSGYIVSLGSEDANINASVIETALAAGDLTILTDGYINIESDFSWTTDAELTLQSAGNIFFGSEISATHADASLNIFYGGSDASTAASNGFDYIFNLANDARIEMTGANASLKIANESYTIINDISEIATIPVSSAERVALTDDIDVSATNYTAAVVTSVFQGVFEGLGNEVQNMTIRNSGGSQINLGFFSEARGATIRNFGVTHMDIFTSSTSNSTEYRIGGIVGSIGQASLSSGHSKTVYTTTLDGVWSSGKIATANTDPITTANDTDKQAIFFAGGLVGNINNGTGIIKRSFSTADVSSAGSEISRRLSVGGLIGDVGNYDTSGNSTTVKLIIERSYATGSILTAHHSSGYYGTGGLVGVVYVLDSNISNSYSWSNVVSQDVSFGGITGFSSGGTFNSLYTTLNTLGNIETRVTRSSTYTGVTPTSGTTLPSGFSTTYWSKVDGQLPRLKELQYPRTALYVKVNNGTGPLGNISPTYSIVDASGTAVDLSTLGLTAPSGEPQFTVDNNTPAGTYRDVAYLGGLTLNGSNRALYILRPYSQFATYVISATAPNITSFSPTTAEIGSNITLTGTNLSTVNAVTVAGVTATFTVNSATSITVTIPVGATSGSITVSTATSGQSSKSGFILATYNTLQVSDITINEGSDWGVFEVNGPVGDVFSLRLLQASGEADLGNAPAIQWWNGSAWVDYITDDQLTIPNGGTVYVRVDITGEQDTIFEGAETFGLEVFEIPNDLVGLMIYDANFQTFNLDSYTVTGTDGAVGTTYKKVNAITIDGQAIDIVISIDAKSNVSSFTFDNNTNASRFEPQINSSSSSGSYVDFTFEFFLSGTTTKVGVKNFVVNPVDIDGSSSTVKEFVELFGLSSYQLGQNSGLTVTPNPSGRTGFTRFEGINSSLSGIEFENTASFIAYFTRPVDKFKARMGVTGSSSSARLFSSSIGSALGTFGQPSDNTVTEISGTATIIDDGTGDYWIGDNPLPATSSELVDANITLDDDQVRDINSNGITVASISDLVYNGTAQSPSPEVKDGDTTLVEDTDYELSYAANTNVGTATITLTGKGNYNGTRVVTFNITRAPLTITADAKTKEFGEDDPELTVSYTGFVNGEDAEDLTGTLAISRVAGEAAGTYAITASGLTSTNYSITYAPGEFTINSKSIAVTDITISPISDVVYSGLAQTPSPEVKDGATTLVEDTDYELSYTANTNVGTATITITGINAYEGSRTVTFNITRALLTITADAKTKEFGEDDPELTVSYTGFVNGEDAEDLTGTLAISRVAGEAAGTYAITGSGLTSTNYAITYAPGVFTITAKSIIDADITVSPISDLVYNGTAQTPSPEVKDGTTVLTKDTDYELSYAANTNVGTATITITGKGNYTGNKVVTFNITPAPLTITADDKTKEFGEDDPELTVSYAGFVNGEDKDDLTGTLLISRVSGEAVSTYAITASGLTSTNYDITYTPGTFTITSRLITQSAFMVSPITDLVYTGLAQTPSPLVKDGATTLVEDTDYELSYAAYTNVGTATVTITGKGNYNGTRTVTFNITPAPLTITAEDKSKVFGESDPDLTVSYVGFVNGEDQNDLSGTLSISRTSGETPATYTITASGLTSTNYVITYETGEFTIGSKSITDTDIRVASISDLVYTGLAQTPSPLVKDGATTLVEDTDYELSYAANTNVGTATVTITGKGNYNGTRRVTFNITPAPLTITAEDKSKVFGESDPDLTVSYAGFVNGEDQNDLSGTLSISRTTGETPATYTITASGLTSTNYVITYETGEFTIGSKSITDTDIRVASISDLVYTGLAQTPSPLVKDGEIILVKDTDYTLSYQDNINVGTATVTITGINAYEGSRTVTFNITRALLTITADAKTKEFGEDDPELTVSYTGFVNGEDDEDLTGTLAISRVAGEAAGTYAITGSGLTSTNYAITYAPGVFTITAKSIIDADITVSPIEDFVYTGQGITPPLTVKDGATTLVQGTDYGLDYSNNINVGIATVTIVSYGNYTGNKVVTFNITQAPLTITADDKSKVFGESDPELTVSYAGFVNGEDKDDLTGTLLISRVSGEAVSTYAITASGLTSTNYVITYETGEFTIGSKSITDTDIRVASISDLVYTGLAQTPSPLVKDGATTLVEDTDYELSYAANTNVGTATVTITGKGNYNGTRRVTFNITPAPLTITAEDKSKVFGESDPDLTVSYAGFVNGEDKDDLTGTLLINRVSGEAVSTYAITASGLTSTNYDITYTPGTFTITSRLITQSAFMVSPITDLVYTGLAQTPSPLVKDGATTLVEDTDYELSYAAYTNVGTATVTITGKGNYNGTRTVTFNITPAPLTITAEDKSKVFGESDPDLTVSYVGFVNGEDQNDLSGTLSISRTSGETPATYTITASGLTSTNYVITYETGEFTIGSKSITDTDIRVASISDLVYTGLAQTPSPLVKDGATTLVEDTDYELSYAANTNVGTATVTITGKGNYNGTRRVTFNITPAPLTITAEDKSKVFGESDPDLTVSYAGFVNGEDQNDLSGTLSISRTTGETPATYTITASGLTSTNYVITYETGEFTIGSKSITDTDIRVASISDLVYTGLAQTPSPLVKDGEIILVKDTDYTLSYQDNINVGTATVTITGINAYEGSRTVTFNITRALLTITADAKTKEFGEDDPELTVSYTGFVNGEDDEDLTGTLAISRVAGEAAGTYAITGSGLTSTNYAITYAPGVFTITAKSIIDADITVSPIEDFVYTGQGITPPLTVKDGATTLVQGTDYGLDYSNNINVGIATVTIVSYGNYTGNKVVTFNITQAPLTITADDKSKVFGESDPELTVSYAGFVNGEDKDDLTGTLLISRVSGEAVSTYAITASGLTSTNYDITYTPGTFTINSRSITETDITVAPIADLVYNGSLQRPKPIVEDGSNLLEEGIDYKLSYSDNINVGQAMVTITGLGNYDGSRTVRFMIVPKVIEILIPDQEKDYGAQDPVLVFTADPVLFGSDEFTGVLSRESGEAVGEYLISSGTLSAGDNYTLNIQSDAIFRIIRIDSDGDGVADDIEETDGTDPLDTCDFVLASQTFPPSIAWDTADCDIDGVTNAEELIDGTDPLNSDSDGDGVVDGYEKTDGTDPLDFCSSVPSRITESLSDEFLFSDCDGDGLSNGDEIGLDPKNPIGSNGNGIFDYLEFNNYRPSAEDNLEVFNLLTPNGDGQNDVFVIRNIELYPENILEIYNRWGSKVYNVSGYGQNGNYFTGVSNGRGVISPSSLLPTGTYFYILKYKSSSGDFKERKGYLYLTR</sequence>
<feature type="domain" description="MBG" evidence="5">
    <location>
        <begin position="3326"/>
        <end position="3388"/>
    </location>
</feature>
<dbReference type="InterPro" id="IPR059100">
    <property type="entry name" value="TSP3_bac"/>
</dbReference>
<feature type="domain" description="MBG" evidence="5">
    <location>
        <begin position="3010"/>
        <end position="3083"/>
    </location>
</feature>
<dbReference type="Proteomes" id="UP001491088">
    <property type="component" value="Chromosome"/>
</dbReference>
<feature type="domain" description="MBG" evidence="5">
    <location>
        <begin position="2698"/>
        <end position="2771"/>
    </location>
</feature>
<feature type="domain" description="MBG" evidence="5">
    <location>
        <begin position="1762"/>
        <end position="1835"/>
    </location>
</feature>
<gene>
    <name evidence="6" type="ORF">WG950_11945</name>
</gene>
<feature type="domain" description="MBG" evidence="5">
    <location>
        <begin position="2542"/>
        <end position="2615"/>
    </location>
</feature>
<name>A0ABZ2TRV9_9FLAO</name>
<feature type="domain" description="MBG" evidence="5">
    <location>
        <begin position="1918"/>
        <end position="1991"/>
    </location>
</feature>
<keyword evidence="2" id="KW-0964">Secreted</keyword>
<dbReference type="SUPFAM" id="SSF81296">
    <property type="entry name" value="E set domains"/>
    <property type="match status" value="1"/>
</dbReference>
<dbReference type="Pfam" id="PF18676">
    <property type="entry name" value="MBG_2"/>
    <property type="match status" value="13"/>
</dbReference>
<evidence type="ECO:0000313" key="6">
    <source>
        <dbReference type="EMBL" id="WYW55239.1"/>
    </source>
</evidence>
<feature type="domain" description="MBG" evidence="5">
    <location>
        <begin position="3166"/>
        <end position="3239"/>
    </location>
</feature>
<dbReference type="InterPro" id="IPR041286">
    <property type="entry name" value="MBG_2"/>
</dbReference>
<keyword evidence="4" id="KW-0106">Calcium</keyword>
<dbReference type="InterPro" id="IPR013783">
    <property type="entry name" value="Ig-like_fold"/>
</dbReference>
<proteinExistence type="predicted"/>
<evidence type="ECO:0000256" key="2">
    <source>
        <dbReference type="ARBA" id="ARBA00022525"/>
    </source>
</evidence>
<keyword evidence="3" id="KW-0732">Signal</keyword>
<dbReference type="InterPro" id="IPR014756">
    <property type="entry name" value="Ig_E-set"/>
</dbReference>
<reference evidence="6 7" key="1">
    <citation type="submission" date="2024-03" db="EMBL/GenBank/DDBJ databases">
        <authorList>
            <person name="Cao K."/>
        </authorList>
    </citation>
    <scope>NUCLEOTIDE SEQUENCE [LARGE SCALE GENOMIC DNA]</scope>
    <source>
        <strain evidence="6 7">MCCC 1K00696</strain>
    </source>
</reference>
<organism evidence="6 7">
    <name type="scientific">Polaribacter marinaquae</name>
    <dbReference type="NCBI Taxonomy" id="1642819"/>
    <lineage>
        <taxon>Bacteria</taxon>
        <taxon>Pseudomonadati</taxon>
        <taxon>Bacteroidota</taxon>
        <taxon>Flavobacteriia</taxon>
        <taxon>Flavobacteriales</taxon>
        <taxon>Flavobacteriaceae</taxon>
    </lineage>
</organism>